<keyword evidence="7" id="KW-0256">Endoplasmic reticulum</keyword>
<feature type="transmembrane region" description="Helical" evidence="10">
    <location>
        <begin position="55"/>
        <end position="78"/>
    </location>
</feature>
<dbReference type="GO" id="GO:0043048">
    <property type="term" value="P:dolichyl monophosphate biosynthetic process"/>
    <property type="evidence" value="ECO:0007669"/>
    <property type="project" value="TreeGrafter"/>
</dbReference>
<keyword evidence="9 10" id="KW-0472">Membrane</keyword>
<evidence type="ECO:0000256" key="1">
    <source>
        <dbReference type="ARBA" id="ARBA00004477"/>
    </source>
</evidence>
<feature type="transmembrane region" description="Helical" evidence="10">
    <location>
        <begin position="303"/>
        <end position="324"/>
    </location>
</feature>
<evidence type="ECO:0000256" key="6">
    <source>
        <dbReference type="ARBA" id="ARBA00022777"/>
    </source>
</evidence>
<comment type="subcellular location">
    <subcellularLocation>
        <location evidence="1">Endoplasmic reticulum membrane</location>
        <topology evidence="1">Multi-pass membrane protein</topology>
    </subcellularLocation>
</comment>
<feature type="transmembrane region" description="Helical" evidence="10">
    <location>
        <begin position="249"/>
        <end position="267"/>
    </location>
</feature>
<dbReference type="EMBL" id="JACMRX010000001">
    <property type="protein sequence ID" value="KAF7997822.1"/>
    <property type="molecule type" value="Genomic_DNA"/>
</dbReference>
<evidence type="ECO:0000256" key="7">
    <source>
        <dbReference type="ARBA" id="ARBA00022824"/>
    </source>
</evidence>
<feature type="transmembrane region" description="Helical" evidence="10">
    <location>
        <begin position="90"/>
        <end position="108"/>
    </location>
</feature>
<keyword evidence="4" id="KW-0808">Transferase</keyword>
<dbReference type="InterPro" id="IPR032974">
    <property type="entry name" value="Polypren_kinase"/>
</dbReference>
<dbReference type="GO" id="GO:0004168">
    <property type="term" value="F:dolichol kinase activity"/>
    <property type="evidence" value="ECO:0007669"/>
    <property type="project" value="UniProtKB-EC"/>
</dbReference>
<evidence type="ECO:0000313" key="12">
    <source>
        <dbReference type="Proteomes" id="UP000639338"/>
    </source>
</evidence>
<proteinExistence type="inferred from homology"/>
<reference evidence="11 12" key="1">
    <citation type="submission" date="2020-08" db="EMBL/GenBank/DDBJ databases">
        <title>Aphidius gifuensis genome sequencing and assembly.</title>
        <authorList>
            <person name="Du Z."/>
        </authorList>
    </citation>
    <scope>NUCLEOTIDE SEQUENCE [LARGE SCALE GENOMIC DNA]</scope>
    <source>
        <strain evidence="11">YNYX2018</strain>
        <tissue evidence="11">Adults</tissue>
    </source>
</reference>
<feature type="transmembrane region" description="Helical" evidence="10">
    <location>
        <begin position="32"/>
        <end position="49"/>
    </location>
</feature>
<dbReference type="PANTHER" id="PTHR13205">
    <property type="entry name" value="TRANSMEMBRANE PROTEIN 15-RELATED"/>
    <property type="match status" value="1"/>
</dbReference>
<feature type="transmembrane region" description="Helical" evidence="10">
    <location>
        <begin position="279"/>
        <end position="297"/>
    </location>
</feature>
<keyword evidence="12" id="KW-1185">Reference proteome</keyword>
<evidence type="ECO:0000256" key="4">
    <source>
        <dbReference type="ARBA" id="ARBA00022679"/>
    </source>
</evidence>
<evidence type="ECO:0000256" key="10">
    <source>
        <dbReference type="SAM" id="Phobius"/>
    </source>
</evidence>
<protein>
    <recommendedName>
        <fullName evidence="3">dolichol kinase</fullName>
        <ecNumber evidence="3">2.7.1.108</ecNumber>
    </recommendedName>
</protein>
<dbReference type="EC" id="2.7.1.108" evidence="3"/>
<evidence type="ECO:0000256" key="3">
    <source>
        <dbReference type="ARBA" id="ARBA00012132"/>
    </source>
</evidence>
<dbReference type="GO" id="GO:0005789">
    <property type="term" value="C:endoplasmic reticulum membrane"/>
    <property type="evidence" value="ECO:0007669"/>
    <property type="project" value="UniProtKB-SubCell"/>
</dbReference>
<sequence>MEMITTTYDSVDKKILKSLDNNKVLHRPNASAGLWLMPLVGISALATILREDNSYSEICLLIGITGVGLVLSSICLIAQLTIDKSSIKDFQIIYFLPATITSMLYLLWASKGLLVSVSWGLSVGSIGTWGVLQLMSLCPKCFTLGEATTVTHGIILFLLSTCTNLPQRYHLPPLHDDDIATIILQVGIIFVGLVCALCMIIPKIRETKYFYITTFGILIIGVVPLLHILLDQSPLLWMIYFIFGDLQRMTFIIYAATCLLVGSGFLMNQISSDTHAGTAGRKIFHLLAVLVYIPGLMFEPTLLYLASGIIMGIFMMLELLRFLNIPPFGKFLQLGFSVFADEKDSLISLTPIYLLIGMSFPLWMPTTNLDLLTLLSGVLTIGIGDASASLVGSKWGKTKWNGCEKSIEGTVACILSQLIVIYLLAASGFIYNLFSLIRITLVVIGVSFIEARTDQVDNLILPLIFYICLII</sequence>
<evidence type="ECO:0000313" key="11">
    <source>
        <dbReference type="EMBL" id="KAF7997822.1"/>
    </source>
</evidence>
<keyword evidence="6" id="KW-0418">Kinase</keyword>
<dbReference type="PANTHER" id="PTHR13205:SF15">
    <property type="entry name" value="DOLICHOL KINASE"/>
    <property type="match status" value="1"/>
</dbReference>
<dbReference type="OrthoDB" id="377083at2759"/>
<comment type="caution">
    <text evidence="11">The sequence shown here is derived from an EMBL/GenBank/DDBJ whole genome shotgun (WGS) entry which is preliminary data.</text>
</comment>
<keyword evidence="5 10" id="KW-0812">Transmembrane</keyword>
<dbReference type="Proteomes" id="UP000639338">
    <property type="component" value="Unassembled WGS sequence"/>
</dbReference>
<evidence type="ECO:0000256" key="9">
    <source>
        <dbReference type="ARBA" id="ARBA00023136"/>
    </source>
</evidence>
<evidence type="ECO:0000256" key="8">
    <source>
        <dbReference type="ARBA" id="ARBA00022989"/>
    </source>
</evidence>
<name>A0A834Y6X1_APHGI</name>
<feature type="transmembrane region" description="Helical" evidence="10">
    <location>
        <begin position="114"/>
        <end position="134"/>
    </location>
</feature>
<organism evidence="11 12">
    <name type="scientific">Aphidius gifuensis</name>
    <name type="common">Parasitoid wasp</name>
    <dbReference type="NCBI Taxonomy" id="684658"/>
    <lineage>
        <taxon>Eukaryota</taxon>
        <taxon>Metazoa</taxon>
        <taxon>Ecdysozoa</taxon>
        <taxon>Arthropoda</taxon>
        <taxon>Hexapoda</taxon>
        <taxon>Insecta</taxon>
        <taxon>Pterygota</taxon>
        <taxon>Neoptera</taxon>
        <taxon>Endopterygota</taxon>
        <taxon>Hymenoptera</taxon>
        <taxon>Apocrita</taxon>
        <taxon>Ichneumonoidea</taxon>
        <taxon>Braconidae</taxon>
        <taxon>Aphidiinae</taxon>
        <taxon>Aphidius</taxon>
    </lineage>
</organism>
<gene>
    <name evidence="11" type="ORF">HCN44_009220</name>
</gene>
<dbReference type="AlphaFoldDB" id="A0A834Y6X1"/>
<feature type="transmembrane region" description="Helical" evidence="10">
    <location>
        <begin position="345"/>
        <end position="365"/>
    </location>
</feature>
<feature type="transmembrane region" description="Helical" evidence="10">
    <location>
        <begin position="209"/>
        <end position="229"/>
    </location>
</feature>
<evidence type="ECO:0000256" key="2">
    <source>
        <dbReference type="ARBA" id="ARBA00010794"/>
    </source>
</evidence>
<comment type="similarity">
    <text evidence="2">Belongs to the polyprenol kinase family.</text>
</comment>
<keyword evidence="8 10" id="KW-1133">Transmembrane helix</keyword>
<feature type="transmembrane region" description="Helical" evidence="10">
    <location>
        <begin position="371"/>
        <end position="395"/>
    </location>
</feature>
<evidence type="ECO:0000256" key="5">
    <source>
        <dbReference type="ARBA" id="ARBA00022692"/>
    </source>
</evidence>
<feature type="transmembrane region" description="Helical" evidence="10">
    <location>
        <begin position="179"/>
        <end position="202"/>
    </location>
</feature>
<accession>A0A834Y6X1</accession>